<dbReference type="PROSITE" id="PS51257">
    <property type="entry name" value="PROKAR_LIPOPROTEIN"/>
    <property type="match status" value="1"/>
</dbReference>
<reference evidence="2 3" key="1">
    <citation type="submission" date="2018-07" db="EMBL/GenBank/DDBJ databases">
        <title>Genomic and Epidemiologic Investigation of an Indolent Hospital Outbreak.</title>
        <authorList>
            <person name="Johnson R.C."/>
            <person name="Deming C."/>
            <person name="Conlan S."/>
            <person name="Zellmer C.J."/>
            <person name="Michelin A.V."/>
            <person name="Lee-Lin S."/>
            <person name="Thomas P.J."/>
            <person name="Park M."/>
            <person name="Weingarten R.A."/>
            <person name="Less J."/>
            <person name="Dekker J.P."/>
            <person name="Frank K.M."/>
            <person name="Musser K.A."/>
            <person name="Mcquiston J.R."/>
            <person name="Henderson D.K."/>
            <person name="Lau A.F."/>
            <person name="Palmore T.N."/>
            <person name="Segre J.A."/>
        </authorList>
    </citation>
    <scope>NUCLEOTIDE SEQUENCE [LARGE SCALE GENOMIC DNA]</scope>
    <source>
        <strain evidence="2 3">SK-NIH.Env6_1116</strain>
    </source>
</reference>
<evidence type="ECO:0000313" key="2">
    <source>
        <dbReference type="EMBL" id="RSU61451.1"/>
    </source>
</evidence>
<gene>
    <name evidence="2" type="ORF">DAH51_02305</name>
</gene>
<accession>A0A430C955</accession>
<sequence>MKARIASLITASLVAASMNSAIACLPPPPPTLSRLEGESEGAYARRLELFDTERVRKQEEQIRQFQLERDAKNWASADRVLLAEAVAFDDSLLKPKVWLRPVRWLKGTGKLQSFQLKPIAQDSCEWPGNGDALQGEVGEKFLIFLKPGTPSSKTVLDSISVNRIVGERSKAALGQP</sequence>
<proteinExistence type="predicted"/>
<dbReference type="EMBL" id="QRAL01000002">
    <property type="protein sequence ID" value="RSU61451.1"/>
    <property type="molecule type" value="Genomic_DNA"/>
</dbReference>
<dbReference type="AlphaFoldDB" id="A0A430C955"/>
<name>A0A430C955_SPHYA</name>
<feature type="signal peptide" evidence="1">
    <location>
        <begin position="1"/>
        <end position="23"/>
    </location>
</feature>
<dbReference type="RefSeq" id="WP_125997151.1">
    <property type="nucleotide sequence ID" value="NZ_QRAL01000002.1"/>
</dbReference>
<keyword evidence="1" id="KW-0732">Signal</keyword>
<protein>
    <submittedName>
        <fullName evidence="2">Uncharacterized protein</fullName>
    </submittedName>
</protein>
<dbReference type="Proteomes" id="UP000287401">
    <property type="component" value="Unassembled WGS sequence"/>
</dbReference>
<evidence type="ECO:0000313" key="3">
    <source>
        <dbReference type="Proteomes" id="UP000287401"/>
    </source>
</evidence>
<organism evidence="2 3">
    <name type="scientific">Sphingobium yanoikuyae</name>
    <name type="common">Sphingomonas yanoikuyae</name>
    <dbReference type="NCBI Taxonomy" id="13690"/>
    <lineage>
        <taxon>Bacteria</taxon>
        <taxon>Pseudomonadati</taxon>
        <taxon>Pseudomonadota</taxon>
        <taxon>Alphaproteobacteria</taxon>
        <taxon>Sphingomonadales</taxon>
        <taxon>Sphingomonadaceae</taxon>
        <taxon>Sphingobium</taxon>
    </lineage>
</organism>
<comment type="caution">
    <text evidence="2">The sequence shown here is derived from an EMBL/GenBank/DDBJ whole genome shotgun (WGS) entry which is preliminary data.</text>
</comment>
<feature type="chain" id="PRO_5019408429" evidence="1">
    <location>
        <begin position="24"/>
        <end position="176"/>
    </location>
</feature>
<evidence type="ECO:0000256" key="1">
    <source>
        <dbReference type="SAM" id="SignalP"/>
    </source>
</evidence>